<dbReference type="PANTHER" id="PTHR30004:SF6">
    <property type="entry name" value="D-THREONATE 4-PHOSPHATE DEHYDROGENASE"/>
    <property type="match status" value="1"/>
</dbReference>
<name>A0ABY4X8X0_9SPHN</name>
<dbReference type="EC" id="1.1.1.262" evidence="7"/>
<dbReference type="RefSeq" id="WP_252166943.1">
    <property type="nucleotide sequence ID" value="NZ_CP084930.1"/>
</dbReference>
<keyword evidence="7" id="KW-0862">Zinc</keyword>
<evidence type="ECO:0000256" key="4">
    <source>
        <dbReference type="ARBA" id="ARBA00023002"/>
    </source>
</evidence>
<evidence type="ECO:0000256" key="6">
    <source>
        <dbReference type="ARBA" id="ARBA00023096"/>
    </source>
</evidence>
<keyword evidence="5 7" id="KW-0520">NAD</keyword>
<comment type="catalytic activity">
    <reaction evidence="7">
        <text>4-(phosphooxy)-L-threonine + NAD(+) = 3-amino-2-oxopropyl phosphate + CO2 + NADH</text>
        <dbReference type="Rhea" id="RHEA:32275"/>
        <dbReference type="ChEBI" id="CHEBI:16526"/>
        <dbReference type="ChEBI" id="CHEBI:57279"/>
        <dbReference type="ChEBI" id="CHEBI:57540"/>
        <dbReference type="ChEBI" id="CHEBI:57945"/>
        <dbReference type="ChEBI" id="CHEBI:58452"/>
        <dbReference type="EC" id="1.1.1.262"/>
    </reaction>
</comment>
<keyword evidence="7" id="KW-0460">Magnesium</keyword>
<comment type="cofactor">
    <cofactor evidence="7">
        <name>Zn(2+)</name>
        <dbReference type="ChEBI" id="CHEBI:29105"/>
    </cofactor>
    <cofactor evidence="7">
        <name>Mg(2+)</name>
        <dbReference type="ChEBI" id="CHEBI:18420"/>
    </cofactor>
    <cofactor evidence="7">
        <name>Co(2+)</name>
        <dbReference type="ChEBI" id="CHEBI:48828"/>
    </cofactor>
    <text evidence="7">Binds 1 divalent metal cation per subunit. Can use ions such as Zn(2+), Mg(2+) or Co(2+).</text>
</comment>
<evidence type="ECO:0000256" key="2">
    <source>
        <dbReference type="ARBA" id="ARBA00022723"/>
    </source>
</evidence>
<dbReference type="NCBIfam" id="NF003699">
    <property type="entry name" value="PRK05312.1"/>
    <property type="match status" value="1"/>
</dbReference>
<feature type="binding site" evidence="7">
    <location>
        <position position="280"/>
    </location>
    <ligand>
        <name>substrate</name>
    </ligand>
</feature>
<evidence type="ECO:0000313" key="9">
    <source>
        <dbReference type="Proteomes" id="UP001056937"/>
    </source>
</evidence>
<comment type="subcellular location">
    <subcellularLocation>
        <location evidence="7">Cytoplasm</location>
    </subcellularLocation>
</comment>
<feature type="binding site" evidence="7">
    <location>
        <position position="272"/>
    </location>
    <ligand>
        <name>a divalent metal cation</name>
        <dbReference type="ChEBI" id="CHEBI:60240"/>
        <note>ligand shared between dimeric partners</note>
    </ligand>
</feature>
<feature type="binding site" evidence="7">
    <location>
        <position position="172"/>
    </location>
    <ligand>
        <name>a divalent metal cation</name>
        <dbReference type="ChEBI" id="CHEBI:60240"/>
        <note>ligand shared between dimeric partners</note>
    </ligand>
</feature>
<keyword evidence="7" id="KW-0170">Cobalt</keyword>
<dbReference type="GO" id="GO:0050570">
    <property type="term" value="F:4-hydroxythreonine-4-phosphate dehydrogenase activity"/>
    <property type="evidence" value="ECO:0007669"/>
    <property type="project" value="UniProtKB-EC"/>
</dbReference>
<organism evidence="8 9">
    <name type="scientific">Sphingomonas morindae</name>
    <dbReference type="NCBI Taxonomy" id="1541170"/>
    <lineage>
        <taxon>Bacteria</taxon>
        <taxon>Pseudomonadati</taxon>
        <taxon>Pseudomonadota</taxon>
        <taxon>Alphaproteobacteria</taxon>
        <taxon>Sphingomonadales</taxon>
        <taxon>Sphingomonadaceae</taxon>
        <taxon>Sphingomonas</taxon>
    </lineage>
</organism>
<sequence length="338" mass="35406">MIPPRPAALATPLALSMGDPAGIGPEIIGKAWQRRTEAALPPFFAIGDYRAITKVWDGPIVRISDPAEALARFDEGLPIVEVEDAGDIVPGQPNMPGARCAIAALEIAVGLARSGAVAALVTGPVSKAQLYAIGFTHSGQTEFVAERCGVAAGNVAMMLAGPTLRTVCVTTHVALARVPELLTIDLVMARARVAARGLQRDFGIAEPRLALAGFNPHAGEGGALGLEEIEILIPAVEQLRDEGIDIVGPLAADTMFHPRARARYDAALCTYHDQALIPLKTLHFDEGVNMTLGLPIVRVAPDHGTAFEIAGRNMAEPGAMIAAIRMAAEAAERRAAHG</sequence>
<dbReference type="SUPFAM" id="SSF53659">
    <property type="entry name" value="Isocitrate/Isopropylmalate dehydrogenase-like"/>
    <property type="match status" value="1"/>
</dbReference>
<comment type="caution">
    <text evidence="7">Lacks conserved residue(s) required for the propagation of feature annotation.</text>
</comment>
<dbReference type="Proteomes" id="UP001056937">
    <property type="component" value="Chromosome 1"/>
</dbReference>
<accession>A0ABY4X8X0</accession>
<keyword evidence="6 7" id="KW-0664">Pyridoxine biosynthesis</keyword>
<keyword evidence="4 7" id="KW-0560">Oxidoreductase</keyword>
<dbReference type="Gene3D" id="3.40.718.10">
    <property type="entry name" value="Isopropylmalate Dehydrogenase"/>
    <property type="match status" value="1"/>
</dbReference>
<dbReference type="NCBIfam" id="TIGR00557">
    <property type="entry name" value="pdxA"/>
    <property type="match status" value="1"/>
</dbReference>
<dbReference type="InterPro" id="IPR037510">
    <property type="entry name" value="PdxA"/>
</dbReference>
<keyword evidence="9" id="KW-1185">Reference proteome</keyword>
<feature type="binding site" evidence="7">
    <location>
        <position position="141"/>
    </location>
    <ligand>
        <name>substrate</name>
    </ligand>
</feature>
<evidence type="ECO:0000256" key="1">
    <source>
        <dbReference type="ARBA" id="ARBA00022490"/>
    </source>
</evidence>
<proteinExistence type="inferred from homology"/>
<comment type="subunit">
    <text evidence="7">Homodimer.</text>
</comment>
<keyword evidence="2 7" id="KW-0479">Metal-binding</keyword>
<feature type="binding site" evidence="7">
    <location>
        <position position="289"/>
    </location>
    <ligand>
        <name>substrate</name>
    </ligand>
</feature>
<evidence type="ECO:0000256" key="3">
    <source>
        <dbReference type="ARBA" id="ARBA00022857"/>
    </source>
</evidence>
<dbReference type="PANTHER" id="PTHR30004">
    <property type="entry name" value="4-HYDROXYTHREONINE-4-PHOSPHATE DEHYDROGENASE"/>
    <property type="match status" value="1"/>
</dbReference>
<comment type="pathway">
    <text evidence="7">Cofactor biosynthesis; pyridoxine 5'-phosphate biosynthesis; pyridoxine 5'-phosphate from D-erythrose 4-phosphate: step 4/5.</text>
</comment>
<gene>
    <name evidence="7 8" type="primary">pdxA</name>
    <name evidence="8" type="ORF">LHA26_01215</name>
</gene>
<dbReference type="EMBL" id="CP084930">
    <property type="protein sequence ID" value="USI73131.1"/>
    <property type="molecule type" value="Genomic_DNA"/>
</dbReference>
<comment type="function">
    <text evidence="7">Catalyzes the NAD(P)-dependent oxidation of 4-(phosphooxy)-L-threonine (HTP) into 2-amino-3-oxo-4-(phosphooxy)butyric acid which spontaneously decarboxylates to form 3-amino-2-oxopropyl phosphate (AHAP).</text>
</comment>
<dbReference type="Pfam" id="PF04166">
    <property type="entry name" value="PdxA"/>
    <property type="match status" value="1"/>
</dbReference>
<keyword evidence="3 7" id="KW-0521">NADP</keyword>
<evidence type="ECO:0000313" key="8">
    <source>
        <dbReference type="EMBL" id="USI73131.1"/>
    </source>
</evidence>
<dbReference type="HAMAP" id="MF_00536">
    <property type="entry name" value="PdxA"/>
    <property type="match status" value="1"/>
</dbReference>
<feature type="binding site" evidence="7">
    <location>
        <position position="217"/>
    </location>
    <ligand>
        <name>a divalent metal cation</name>
        <dbReference type="ChEBI" id="CHEBI:60240"/>
        <note>ligand shared between dimeric partners</note>
    </ligand>
</feature>
<comment type="miscellaneous">
    <text evidence="7">The active site is located at the dimer interface.</text>
</comment>
<feature type="binding site" evidence="7">
    <location>
        <position position="298"/>
    </location>
    <ligand>
        <name>substrate</name>
    </ligand>
</feature>
<comment type="similarity">
    <text evidence="7">Belongs to the PdxA family.</text>
</comment>
<dbReference type="InterPro" id="IPR005255">
    <property type="entry name" value="PdxA_fam"/>
</dbReference>
<evidence type="ECO:0000256" key="5">
    <source>
        <dbReference type="ARBA" id="ARBA00023027"/>
    </source>
</evidence>
<keyword evidence="1 7" id="KW-0963">Cytoplasm</keyword>
<reference evidence="8" key="1">
    <citation type="journal article" date="2022" name="Toxins">
        <title>Genomic Analysis of Sphingopyxis sp. USTB-05 for Biodegrading Cyanobacterial Hepatotoxins.</title>
        <authorList>
            <person name="Liu C."/>
            <person name="Xu Q."/>
            <person name="Zhao Z."/>
            <person name="Zhang H."/>
            <person name="Liu X."/>
            <person name="Yin C."/>
            <person name="Liu Y."/>
            <person name="Yan H."/>
        </authorList>
    </citation>
    <scope>NUCLEOTIDE SEQUENCE</scope>
    <source>
        <strain evidence="8">NBD5</strain>
    </source>
</reference>
<protein>
    <recommendedName>
        <fullName evidence="7">4-hydroxythreonine-4-phosphate dehydrogenase</fullName>
        <ecNumber evidence="7">1.1.1.262</ecNumber>
    </recommendedName>
    <alternativeName>
        <fullName evidence="7">4-(phosphohydroxy)-L-threonine dehydrogenase</fullName>
    </alternativeName>
</protein>
<evidence type="ECO:0000256" key="7">
    <source>
        <dbReference type="HAMAP-Rule" id="MF_00536"/>
    </source>
</evidence>